<evidence type="ECO:0000256" key="12">
    <source>
        <dbReference type="ARBA" id="ARBA00023012"/>
    </source>
</evidence>
<keyword evidence="4" id="KW-1003">Cell membrane</keyword>
<dbReference type="InterPro" id="IPR036890">
    <property type="entry name" value="HATPase_C_sf"/>
</dbReference>
<dbReference type="OrthoDB" id="9815750at2"/>
<feature type="transmembrane region" description="Helical" evidence="14">
    <location>
        <begin position="106"/>
        <end position="124"/>
    </location>
</feature>
<keyword evidence="7 14" id="KW-0812">Transmembrane</keyword>
<dbReference type="InterPro" id="IPR005467">
    <property type="entry name" value="His_kinase_dom"/>
</dbReference>
<dbReference type="RefSeq" id="WP_043065821.1">
    <property type="nucleotide sequence ID" value="NZ_BJOA01000104.1"/>
</dbReference>
<dbReference type="PANTHER" id="PTHR43065">
    <property type="entry name" value="SENSOR HISTIDINE KINASE"/>
    <property type="match status" value="1"/>
</dbReference>
<keyword evidence="8" id="KW-0547">Nucleotide-binding</keyword>
<evidence type="ECO:0000256" key="13">
    <source>
        <dbReference type="ARBA" id="ARBA00023136"/>
    </source>
</evidence>
<keyword evidence="13 14" id="KW-0472">Membrane</keyword>
<dbReference type="GO" id="GO:0000155">
    <property type="term" value="F:phosphorelay sensor kinase activity"/>
    <property type="evidence" value="ECO:0007669"/>
    <property type="project" value="InterPro"/>
</dbReference>
<feature type="transmembrane region" description="Helical" evidence="14">
    <location>
        <begin position="168"/>
        <end position="191"/>
    </location>
</feature>
<keyword evidence="12" id="KW-0902">Two-component regulatory system</keyword>
<dbReference type="Pfam" id="PF00512">
    <property type="entry name" value="HisKA"/>
    <property type="match status" value="1"/>
</dbReference>
<dbReference type="SMART" id="SM00388">
    <property type="entry name" value="HisKA"/>
    <property type="match status" value="1"/>
</dbReference>
<feature type="transmembrane region" description="Helical" evidence="14">
    <location>
        <begin position="136"/>
        <end position="156"/>
    </location>
</feature>
<evidence type="ECO:0000259" key="15">
    <source>
        <dbReference type="PROSITE" id="PS50109"/>
    </source>
</evidence>
<keyword evidence="9 17" id="KW-0418">Kinase</keyword>
<dbReference type="SMART" id="SM00387">
    <property type="entry name" value="HATPase_c"/>
    <property type="match status" value="1"/>
</dbReference>
<keyword evidence="18" id="KW-1185">Reference proteome</keyword>
<proteinExistence type="predicted"/>
<dbReference type="SUPFAM" id="SSF55874">
    <property type="entry name" value="ATPase domain of HSP90 chaperone/DNA topoisomerase II/histidine kinase"/>
    <property type="match status" value="1"/>
</dbReference>
<evidence type="ECO:0000256" key="5">
    <source>
        <dbReference type="ARBA" id="ARBA00022553"/>
    </source>
</evidence>
<feature type="domain" description="Histidine kinase" evidence="15">
    <location>
        <begin position="219"/>
        <end position="425"/>
    </location>
</feature>
<evidence type="ECO:0000313" key="18">
    <source>
        <dbReference type="Proteomes" id="UP000037269"/>
    </source>
</evidence>
<dbReference type="Pfam" id="PF07694">
    <property type="entry name" value="5TM-5TMR_LYT"/>
    <property type="match status" value="1"/>
</dbReference>
<organism evidence="16 18">
    <name type="scientific">Aneurinibacillus migulanus</name>
    <name type="common">Bacillus migulanus</name>
    <dbReference type="NCBI Taxonomy" id="47500"/>
    <lineage>
        <taxon>Bacteria</taxon>
        <taxon>Bacillati</taxon>
        <taxon>Bacillota</taxon>
        <taxon>Bacilli</taxon>
        <taxon>Bacillales</taxon>
        <taxon>Paenibacillaceae</taxon>
        <taxon>Aneurinibacillus group</taxon>
        <taxon>Aneurinibacillus</taxon>
    </lineage>
</organism>
<dbReference type="Proteomes" id="UP000037269">
    <property type="component" value="Unassembled WGS sequence"/>
</dbReference>
<dbReference type="PANTHER" id="PTHR43065:SF46">
    <property type="entry name" value="C4-DICARBOXYLATE TRANSPORT SENSOR PROTEIN DCTB"/>
    <property type="match status" value="1"/>
</dbReference>
<dbReference type="Proteomes" id="UP000182836">
    <property type="component" value="Unassembled WGS sequence"/>
</dbReference>
<feature type="transmembrane region" description="Helical" evidence="14">
    <location>
        <begin position="42"/>
        <end position="63"/>
    </location>
</feature>
<protein>
    <recommendedName>
        <fullName evidence="3">histidine kinase</fullName>
        <ecNumber evidence="3">2.7.13.3</ecNumber>
    </recommendedName>
</protein>
<dbReference type="EMBL" id="LGUG01000013">
    <property type="protein sequence ID" value="KON84345.1"/>
    <property type="molecule type" value="Genomic_DNA"/>
</dbReference>
<evidence type="ECO:0000313" key="19">
    <source>
        <dbReference type="Proteomes" id="UP000182836"/>
    </source>
</evidence>
<dbReference type="GO" id="GO:0071555">
    <property type="term" value="P:cell wall organization"/>
    <property type="evidence" value="ECO:0007669"/>
    <property type="project" value="InterPro"/>
</dbReference>
<reference evidence="16 18" key="1">
    <citation type="submission" date="2015-07" db="EMBL/GenBank/DDBJ databases">
        <title>Fjat-14205 dsm 2895.</title>
        <authorList>
            <person name="Liu B."/>
            <person name="Wang J."/>
            <person name="Zhu Y."/>
            <person name="Liu G."/>
            <person name="Chen Q."/>
            <person name="Chen Z."/>
            <person name="Lan J."/>
            <person name="Che J."/>
            <person name="Ge C."/>
            <person name="Shi H."/>
            <person name="Pan Z."/>
            <person name="Liu X."/>
        </authorList>
    </citation>
    <scope>NUCLEOTIDE SEQUENCE [LARGE SCALE GENOMIC DNA]</scope>
    <source>
        <strain evidence="16 18">DSM 2895</strain>
    </source>
</reference>
<evidence type="ECO:0000256" key="3">
    <source>
        <dbReference type="ARBA" id="ARBA00012438"/>
    </source>
</evidence>
<comment type="catalytic activity">
    <reaction evidence="1">
        <text>ATP + protein L-histidine = ADP + protein N-phospho-L-histidine.</text>
        <dbReference type="EC" id="2.7.13.3"/>
    </reaction>
</comment>
<evidence type="ECO:0000256" key="6">
    <source>
        <dbReference type="ARBA" id="ARBA00022679"/>
    </source>
</evidence>
<evidence type="ECO:0000313" key="17">
    <source>
        <dbReference type="EMBL" id="SDI86362.1"/>
    </source>
</evidence>
<feature type="transmembrane region" description="Helical" evidence="14">
    <location>
        <begin position="75"/>
        <end position="100"/>
    </location>
</feature>
<evidence type="ECO:0000256" key="1">
    <source>
        <dbReference type="ARBA" id="ARBA00000085"/>
    </source>
</evidence>
<feature type="transmembrane region" description="Helical" evidence="14">
    <location>
        <begin position="7"/>
        <end position="27"/>
    </location>
</feature>
<dbReference type="InterPro" id="IPR011620">
    <property type="entry name" value="Sig_transdc_His_kinase_LytS_TM"/>
</dbReference>
<dbReference type="InterPro" id="IPR003594">
    <property type="entry name" value="HATPase_dom"/>
</dbReference>
<dbReference type="AlphaFoldDB" id="A0A0D1VA33"/>
<dbReference type="InterPro" id="IPR004358">
    <property type="entry name" value="Sig_transdc_His_kin-like_C"/>
</dbReference>
<evidence type="ECO:0000256" key="4">
    <source>
        <dbReference type="ARBA" id="ARBA00022475"/>
    </source>
</evidence>
<evidence type="ECO:0000256" key="14">
    <source>
        <dbReference type="SAM" id="Phobius"/>
    </source>
</evidence>
<dbReference type="Gene3D" id="3.30.565.10">
    <property type="entry name" value="Histidine kinase-like ATPase, C-terminal domain"/>
    <property type="match status" value="1"/>
</dbReference>
<reference evidence="17 19" key="2">
    <citation type="submission" date="2016-10" db="EMBL/GenBank/DDBJ databases">
        <authorList>
            <person name="de Groot N.N."/>
        </authorList>
    </citation>
    <scope>NUCLEOTIDE SEQUENCE [LARGE SCALE GENOMIC DNA]</scope>
    <source>
        <strain evidence="17 19">DSM 2895</strain>
    </source>
</reference>
<dbReference type="PRINTS" id="PR00344">
    <property type="entry name" value="BCTRLSENSOR"/>
</dbReference>
<gene>
    <name evidence="16" type="ORF">AF333_30930</name>
    <name evidence="17" type="ORF">SAMN04487909_108208</name>
</gene>
<evidence type="ECO:0000313" key="16">
    <source>
        <dbReference type="EMBL" id="KON84345.1"/>
    </source>
</evidence>
<accession>A0A0D1VA33</accession>
<evidence type="ECO:0000256" key="11">
    <source>
        <dbReference type="ARBA" id="ARBA00022989"/>
    </source>
</evidence>
<keyword evidence="11 14" id="KW-1133">Transmembrane helix</keyword>
<comment type="subcellular location">
    <subcellularLocation>
        <location evidence="2">Cell membrane</location>
        <topology evidence="2">Multi-pass membrane protein</topology>
    </subcellularLocation>
</comment>
<dbReference type="EMBL" id="FNED01000008">
    <property type="protein sequence ID" value="SDI86362.1"/>
    <property type="molecule type" value="Genomic_DNA"/>
</dbReference>
<dbReference type="PATRIC" id="fig|47500.12.peg.6437"/>
<dbReference type="CDD" id="cd00082">
    <property type="entry name" value="HisKA"/>
    <property type="match status" value="1"/>
</dbReference>
<keyword evidence="10" id="KW-0067">ATP-binding</keyword>
<dbReference type="GO" id="GO:0005886">
    <property type="term" value="C:plasma membrane"/>
    <property type="evidence" value="ECO:0007669"/>
    <property type="project" value="UniProtKB-SubCell"/>
</dbReference>
<evidence type="ECO:0000256" key="10">
    <source>
        <dbReference type="ARBA" id="ARBA00022840"/>
    </source>
</evidence>
<dbReference type="GeneID" id="42309540"/>
<evidence type="ECO:0000256" key="9">
    <source>
        <dbReference type="ARBA" id="ARBA00022777"/>
    </source>
</evidence>
<dbReference type="SUPFAM" id="SSF47384">
    <property type="entry name" value="Homodimeric domain of signal transducing histidine kinase"/>
    <property type="match status" value="1"/>
</dbReference>
<dbReference type="InterPro" id="IPR003661">
    <property type="entry name" value="HisK_dim/P_dom"/>
</dbReference>
<name>A0A0D1VA33_ANEMI</name>
<evidence type="ECO:0000256" key="8">
    <source>
        <dbReference type="ARBA" id="ARBA00022741"/>
    </source>
</evidence>
<keyword evidence="6" id="KW-0808">Transferase</keyword>
<dbReference type="EC" id="2.7.13.3" evidence="3"/>
<sequence length="427" mass="48548">MNVIDGINQILLQVFLILFPILLYHLYWGENDLLEDKRKSRFAYGLLSTVSIVLCMIFTFPISNGYLLDLRTVPLLISFLYGGYRSGIFVTVVFLGYRYYLGGGGFFVPLIVCSFLVPCLIAITPRYQSCSTRYRVFLAAIIALGTSILIATVTYMKMAWSDIQIDKGFSLFFAGYTTIQTFTMWVTVYLIEGLKEKALIQHQLRQSDKLNVMSELVASVAHEIRNPLTVVRGFMQLFDENRKIPEEVKPYIGLVIKEIDRTQEIITDFLSFAKPKLEKVERFSVAEQIRYVTSLMSSYATLQNVHMKLFIADCPYIETDPDKFNQILINIMKNGIEAMPRGGELEVNLRETNGIAEICVNDQGVGMTEEEVKRLGTLFYSTKTKGTGIGLLVSYRLIEKMNGEVEVRSRKGNGTQFIIKLPMVTEK</sequence>
<dbReference type="STRING" id="47500.AF333_30930"/>
<dbReference type="Gene3D" id="1.10.287.130">
    <property type="match status" value="1"/>
</dbReference>
<evidence type="ECO:0000256" key="7">
    <source>
        <dbReference type="ARBA" id="ARBA00022692"/>
    </source>
</evidence>
<dbReference type="InterPro" id="IPR036097">
    <property type="entry name" value="HisK_dim/P_sf"/>
</dbReference>
<dbReference type="Pfam" id="PF02518">
    <property type="entry name" value="HATPase_c"/>
    <property type="match status" value="1"/>
</dbReference>
<evidence type="ECO:0000256" key="2">
    <source>
        <dbReference type="ARBA" id="ARBA00004651"/>
    </source>
</evidence>
<dbReference type="GO" id="GO:0005524">
    <property type="term" value="F:ATP binding"/>
    <property type="evidence" value="ECO:0007669"/>
    <property type="project" value="UniProtKB-KW"/>
</dbReference>
<dbReference type="PROSITE" id="PS50109">
    <property type="entry name" value="HIS_KIN"/>
    <property type="match status" value="1"/>
</dbReference>
<keyword evidence="5" id="KW-0597">Phosphoprotein</keyword>